<evidence type="ECO:0000313" key="4">
    <source>
        <dbReference type="Proteomes" id="UP000270697"/>
    </source>
</evidence>
<gene>
    <name evidence="1" type="ORF">ATL45_6879</name>
    <name evidence="2" type="ORF">SAMN05421805_1011465</name>
</gene>
<dbReference type="EMBL" id="FOUP01000001">
    <property type="protein sequence ID" value="SFM77082.1"/>
    <property type="molecule type" value="Genomic_DNA"/>
</dbReference>
<dbReference type="InterPro" id="IPR015943">
    <property type="entry name" value="WD40/YVTN_repeat-like_dom_sf"/>
</dbReference>
<dbReference type="STRING" id="455193.SAMN05421805_1011465"/>
<dbReference type="OrthoDB" id="9758793at2"/>
<dbReference type="EMBL" id="RBXX01000002">
    <property type="protein sequence ID" value="RKT88445.1"/>
    <property type="molecule type" value="Genomic_DNA"/>
</dbReference>
<name>A0A1I4TK46_9PSEU</name>
<dbReference type="InterPro" id="IPR001680">
    <property type="entry name" value="WD40_rpt"/>
</dbReference>
<reference evidence="2 3" key="1">
    <citation type="submission" date="2016-10" db="EMBL/GenBank/DDBJ databases">
        <authorList>
            <person name="de Groot N.N."/>
        </authorList>
    </citation>
    <scope>NUCLEOTIDE SEQUENCE [LARGE SCALE GENOMIC DNA]</scope>
    <source>
        <strain evidence="2 3">CPCC 201259</strain>
    </source>
</reference>
<dbReference type="Gene3D" id="2.130.10.10">
    <property type="entry name" value="YVTN repeat-like/Quinoprotein amine dehydrogenase"/>
    <property type="match status" value="2"/>
</dbReference>
<dbReference type="Proteomes" id="UP000199398">
    <property type="component" value="Unassembled WGS sequence"/>
</dbReference>
<sequence>MSVHPFYEARVLDLAPDRWWVTLRVFVIDYDAERRWHAELPDDTGFFLSLLWEGADGGGPLGGAVAWQEFADDGWLALNARWFVHEVERLAVRNHPLSDEDWEHISSCQEQTGELDGSGPDEDRLVQADYKVRVTDPRWLEHLAPGLSWKGGYYPNPARRLRADDAPHVPDLTAPEAVLTPFTGYDYPHIVTSAFSDDGRLLAATSEDGDLVVYDTGDWSERLRTSPAAAGREIMWAPGQHVITLKEDEDDEVRPWAYDLDSNTETNLPVQPGRVRSRTGAFRVEFGDGRVDFVSGQSSPDRAVRLGDESSDLVMDVAFSADETRMFVAHDSEVHVIEPATGTILDTITVPGDWLSAVAASPDGAYLAVAAEDWNDEWKSTPDIYRVADRELIMRYPSKDLAQDGFHPHALAWSPDGARLAAIAEDEIHLFRVGLPDEPPAGLRRGDQARSKP</sequence>
<proteinExistence type="predicted"/>
<dbReference type="SUPFAM" id="SSF50969">
    <property type="entry name" value="YVTN repeat-like/Quinoprotein amine dehydrogenase"/>
    <property type="match status" value="1"/>
</dbReference>
<dbReference type="SMART" id="SM00320">
    <property type="entry name" value="WD40"/>
    <property type="match status" value="4"/>
</dbReference>
<dbReference type="InterPro" id="IPR011044">
    <property type="entry name" value="Quino_amine_DH_bsu"/>
</dbReference>
<evidence type="ECO:0000313" key="1">
    <source>
        <dbReference type="EMBL" id="RKT88445.1"/>
    </source>
</evidence>
<dbReference type="Pfam" id="PF00400">
    <property type="entry name" value="WD40"/>
    <property type="match status" value="1"/>
</dbReference>
<keyword evidence="4" id="KW-1185">Reference proteome</keyword>
<accession>A0A1I4TK46</accession>
<dbReference type="RefSeq" id="WP_093146811.1">
    <property type="nucleotide sequence ID" value="NZ_FOUP01000001.1"/>
</dbReference>
<reference evidence="1 4" key="2">
    <citation type="submission" date="2018-10" db="EMBL/GenBank/DDBJ databases">
        <title>Sequencing the genomes of 1000 actinobacteria strains.</title>
        <authorList>
            <person name="Klenk H.-P."/>
        </authorList>
    </citation>
    <scope>NUCLEOTIDE SEQUENCE [LARGE SCALE GENOMIC DNA]</scope>
    <source>
        <strain evidence="1 4">DSM 45119</strain>
    </source>
</reference>
<dbReference type="AlphaFoldDB" id="A0A1I4TK46"/>
<protein>
    <submittedName>
        <fullName evidence="1">WD domain G-beta repeat uncharacterized protein</fullName>
    </submittedName>
    <submittedName>
        <fullName evidence="2">WD domain-containing protein, G-beta repeat-containing protein</fullName>
    </submittedName>
</protein>
<organism evidence="2 3">
    <name type="scientific">Saccharopolyspora antimicrobica</name>
    <dbReference type="NCBI Taxonomy" id="455193"/>
    <lineage>
        <taxon>Bacteria</taxon>
        <taxon>Bacillati</taxon>
        <taxon>Actinomycetota</taxon>
        <taxon>Actinomycetes</taxon>
        <taxon>Pseudonocardiales</taxon>
        <taxon>Pseudonocardiaceae</taxon>
        <taxon>Saccharopolyspora</taxon>
    </lineage>
</organism>
<evidence type="ECO:0000313" key="2">
    <source>
        <dbReference type="EMBL" id="SFM77082.1"/>
    </source>
</evidence>
<evidence type="ECO:0000313" key="3">
    <source>
        <dbReference type="Proteomes" id="UP000199398"/>
    </source>
</evidence>
<dbReference type="Proteomes" id="UP000270697">
    <property type="component" value="Unassembled WGS sequence"/>
</dbReference>